<keyword evidence="2" id="KW-1185">Reference proteome</keyword>
<dbReference type="Pfam" id="PF09579">
    <property type="entry name" value="Spore_YtfJ"/>
    <property type="match status" value="1"/>
</dbReference>
<dbReference type="InterPro" id="IPR014229">
    <property type="entry name" value="Spore_YtfJ"/>
</dbReference>
<gene>
    <name evidence="1" type="primary">ytfJ</name>
    <name evidence="1" type="ORF">SOJ16_000789</name>
</gene>
<protein>
    <submittedName>
        <fullName evidence="1">GerW family sporulation protein</fullName>
    </submittedName>
</protein>
<dbReference type="Proteomes" id="UP001322744">
    <property type="component" value="Chromosome"/>
</dbReference>
<organism evidence="1 2">
    <name type="scientific">Anaerocellum danielii</name>
    <dbReference type="NCBI Taxonomy" id="1387557"/>
    <lineage>
        <taxon>Bacteria</taxon>
        <taxon>Bacillati</taxon>
        <taxon>Bacillota</taxon>
        <taxon>Bacillota incertae sedis</taxon>
        <taxon>Caldicellulosiruptorales</taxon>
        <taxon>Caldicellulosiruptoraceae</taxon>
        <taxon>Anaerocellum</taxon>
    </lineage>
</organism>
<accession>A0ABZ0U1J2</accession>
<dbReference type="PANTHER" id="PTHR39162">
    <property type="entry name" value="GLL3345 PROTEIN"/>
    <property type="match status" value="1"/>
</dbReference>
<evidence type="ECO:0000313" key="1">
    <source>
        <dbReference type="EMBL" id="WPX09564.1"/>
    </source>
</evidence>
<sequence length="130" mass="13971">MLNLAHPIEILMQTTMENLKQMIDVNTIVGDAVQNSAGAVIIPVSKVSFGFVAGGGDIKQNSAKMNKTDENSPLFAGGTGAGISVMPIAFLVVTQDQIRLLNVLANSSIERIIDIIPNIVEDIKEIIQRR</sequence>
<dbReference type="PANTHER" id="PTHR39162:SF1">
    <property type="entry name" value="SPORULATION PROTEIN YTFJ"/>
    <property type="match status" value="1"/>
</dbReference>
<name>A0ABZ0U1J2_9FIRM</name>
<proteinExistence type="predicted"/>
<evidence type="ECO:0000313" key="2">
    <source>
        <dbReference type="Proteomes" id="UP001322744"/>
    </source>
</evidence>
<dbReference type="PIRSF" id="PIRSF021377">
    <property type="entry name" value="YtfJ"/>
    <property type="match status" value="1"/>
</dbReference>
<dbReference type="EMBL" id="CP139957">
    <property type="protein sequence ID" value="WPX09564.1"/>
    <property type="molecule type" value="Genomic_DNA"/>
</dbReference>
<reference evidence="1 2" key="1">
    <citation type="submission" date="2023-12" db="EMBL/GenBank/DDBJ databases">
        <authorList>
            <person name="Manesh M.J.H."/>
            <person name="Bing R.G."/>
            <person name="Willard D.J."/>
            <person name="Kelly R.M."/>
        </authorList>
    </citation>
    <scope>NUCLEOTIDE SEQUENCE [LARGE SCALE GENOMIC DNA]</scope>
    <source>
        <strain evidence="1 2">DSM 8977</strain>
    </source>
</reference>
<dbReference type="NCBIfam" id="TIGR02874">
    <property type="entry name" value="spore_ytfJ"/>
    <property type="match status" value="1"/>
</dbReference>